<reference evidence="2" key="2">
    <citation type="submission" date="2024-06" db="EMBL/GenBank/DDBJ databases">
        <authorList>
            <person name="Plum-Jensen L.E."/>
            <person name="Schramm A."/>
            <person name="Marshall I.P.G."/>
        </authorList>
    </citation>
    <scope>NUCLEOTIDE SEQUENCE</scope>
    <source>
        <strain evidence="2">Rat1</strain>
    </source>
</reference>
<dbReference type="InterPro" id="IPR045361">
    <property type="entry name" value="CIS_tube_prot_N"/>
</dbReference>
<reference evidence="2" key="1">
    <citation type="journal article" date="2024" name="Syst. Appl. Microbiol.">
        <title>First single-strain enrichments of Electrothrix cable bacteria, description of E. aestuarii sp. nov. and E. rattekaaiensis sp. nov., and proposal of a cable bacteria taxonomy following the rules of the SeqCode.</title>
        <authorList>
            <person name="Plum-Jensen L.E."/>
            <person name="Schramm A."/>
            <person name="Marshall I.P.G."/>
        </authorList>
    </citation>
    <scope>NUCLEOTIDE SEQUENCE</scope>
    <source>
        <strain evidence="2">Rat1</strain>
    </source>
</reference>
<protein>
    <submittedName>
        <fullName evidence="2">Peptidoglycan-binding protein</fullName>
    </submittedName>
</protein>
<accession>A0AAU8LUD3</accession>
<dbReference type="AlphaFoldDB" id="A0AAU8LUD3"/>
<organism evidence="2">
    <name type="scientific">Candidatus Electrothrix aestuarii</name>
    <dbReference type="NCBI Taxonomy" id="3062594"/>
    <lineage>
        <taxon>Bacteria</taxon>
        <taxon>Pseudomonadati</taxon>
        <taxon>Thermodesulfobacteriota</taxon>
        <taxon>Desulfobulbia</taxon>
        <taxon>Desulfobulbales</taxon>
        <taxon>Desulfobulbaceae</taxon>
        <taxon>Candidatus Electrothrix</taxon>
    </lineage>
</organism>
<gene>
    <name evidence="2" type="ORF">Q3M24_23070</name>
</gene>
<feature type="domain" description="Contractile injection system tube protein N-terminal" evidence="1">
    <location>
        <begin position="3"/>
        <end position="158"/>
    </location>
</feature>
<dbReference type="Pfam" id="PF19266">
    <property type="entry name" value="CIS_tube"/>
    <property type="match status" value="1"/>
</dbReference>
<proteinExistence type="predicted"/>
<name>A0AAU8LUD3_9BACT</name>
<sequence>MGKLEKMTITACTVKCNGDIKADGKKMKVLINPSSLKHEHSISYNTKVPWGSIAEDLRFDKVNAEKVSFDLVIDGTGVIPGSSGKVKDSIDTLKKIVYQYNGSAHQPSPVCLTWGSFIFWGRLTSLSLEHTLFKPSGEPLRAKANLALSGYMTKEEEALRKNNSSPDLTHTIEVKAGDTLPLLCYKVYSDASYYPEVARVNGLNTLQYLRPGLKLKFPPLQ</sequence>
<evidence type="ECO:0000259" key="1">
    <source>
        <dbReference type="Pfam" id="PF19266"/>
    </source>
</evidence>
<dbReference type="KEGG" id="eaj:Q3M24_23070"/>
<dbReference type="EMBL" id="CP159373">
    <property type="protein sequence ID" value="XCN73115.1"/>
    <property type="molecule type" value="Genomic_DNA"/>
</dbReference>
<evidence type="ECO:0000313" key="2">
    <source>
        <dbReference type="EMBL" id="XCN73115.1"/>
    </source>
</evidence>